<dbReference type="Proteomes" id="UP000222542">
    <property type="component" value="Unassembled WGS sequence"/>
</dbReference>
<keyword evidence="2" id="KW-1185">Reference proteome</keyword>
<evidence type="ECO:0000313" key="2">
    <source>
        <dbReference type="Proteomes" id="UP000222542"/>
    </source>
</evidence>
<accession>A0A2G2ZT31</accession>
<proteinExistence type="predicted"/>
<protein>
    <submittedName>
        <fullName evidence="1">Regulator of rDNA transcription protein 15</fullName>
    </submittedName>
</protein>
<sequence>MKGEMRCVTPRQKYPRPNGFGGNLHLKTRWFTRFCNSQQASHFATFFIDTRAKISVVESHFYLQKKHRGMRAGDEAEVLVRSAIAPARVDSSVVKHVRGSFCCAGFDNNPSTGSHMETLLRLLLSLNDKVQWTSRNVAGSEPPTSPRSKHFTGSFNCALVAWCDGAMVPRCYGALVPWFHGALVPRCLGATVPWCLGATVPWCLGALVPWRHGALVTWSHGAMVPLCHGATVPWCIRATVPWCYGAFVPWYHGALLPGAMVLWCHGALVHDATVPWCLGATVPRCLGALVPWCLGTLVPWGDGPGTRISNLTKTPPWSKGSLSHAFTVNIHTGNQNQTSFYPSVPYDISVLVELILGHLYYLLTDVLPQPNSPPDNVFHPDRPTERALDPKRGAVPHFRFTKKVN</sequence>
<reference evidence="1 2" key="2">
    <citation type="journal article" date="2017" name="Genome Biol.">
        <title>New reference genome sequences of hot pepper reveal the massive evolution of plant disease-resistance genes by retroduplication.</title>
        <authorList>
            <person name="Kim S."/>
            <person name="Park J."/>
            <person name="Yeom S.I."/>
            <person name="Kim Y.M."/>
            <person name="Seo E."/>
            <person name="Kim K.T."/>
            <person name="Kim M.S."/>
            <person name="Lee J.M."/>
            <person name="Cheong K."/>
            <person name="Shin H.S."/>
            <person name="Kim S.B."/>
            <person name="Han K."/>
            <person name="Lee J."/>
            <person name="Park M."/>
            <person name="Lee H.A."/>
            <person name="Lee H.Y."/>
            <person name="Lee Y."/>
            <person name="Oh S."/>
            <person name="Lee J.H."/>
            <person name="Choi E."/>
            <person name="Choi E."/>
            <person name="Lee S.E."/>
            <person name="Jeon J."/>
            <person name="Kim H."/>
            <person name="Choi G."/>
            <person name="Song H."/>
            <person name="Lee J."/>
            <person name="Lee S.C."/>
            <person name="Kwon J.K."/>
            <person name="Lee H.Y."/>
            <person name="Koo N."/>
            <person name="Hong Y."/>
            <person name="Kim R.W."/>
            <person name="Kang W.H."/>
            <person name="Huh J.H."/>
            <person name="Kang B.C."/>
            <person name="Yang T.J."/>
            <person name="Lee Y.H."/>
            <person name="Bennetzen J.L."/>
            <person name="Choi D."/>
        </authorList>
    </citation>
    <scope>NUCLEOTIDE SEQUENCE [LARGE SCALE GENOMIC DNA]</scope>
    <source>
        <strain evidence="2">cv. CM334</strain>
    </source>
</reference>
<gene>
    <name evidence="1" type="ORF">T459_07229</name>
</gene>
<dbReference type="PANTHER" id="PTHR34723">
    <property type="entry name" value="PROTEIN CBG17025"/>
    <property type="match status" value="1"/>
</dbReference>
<organism evidence="1 2">
    <name type="scientific">Capsicum annuum</name>
    <name type="common">Capsicum pepper</name>
    <dbReference type="NCBI Taxonomy" id="4072"/>
    <lineage>
        <taxon>Eukaryota</taxon>
        <taxon>Viridiplantae</taxon>
        <taxon>Streptophyta</taxon>
        <taxon>Embryophyta</taxon>
        <taxon>Tracheophyta</taxon>
        <taxon>Spermatophyta</taxon>
        <taxon>Magnoliopsida</taxon>
        <taxon>eudicotyledons</taxon>
        <taxon>Gunneridae</taxon>
        <taxon>Pentapetalae</taxon>
        <taxon>asterids</taxon>
        <taxon>lamiids</taxon>
        <taxon>Solanales</taxon>
        <taxon>Solanaceae</taxon>
        <taxon>Solanoideae</taxon>
        <taxon>Capsiceae</taxon>
        <taxon>Capsicum</taxon>
    </lineage>
</organism>
<dbReference type="AlphaFoldDB" id="A0A2G2ZT31"/>
<dbReference type="EMBL" id="AYRZ02000003">
    <property type="protein sequence ID" value="PHT85123.1"/>
    <property type="molecule type" value="Genomic_DNA"/>
</dbReference>
<dbReference type="PANTHER" id="PTHR34723:SF8">
    <property type="entry name" value="PROTEIN CBG17025"/>
    <property type="match status" value="1"/>
</dbReference>
<evidence type="ECO:0000313" key="1">
    <source>
        <dbReference type="EMBL" id="PHT85123.1"/>
    </source>
</evidence>
<name>A0A2G2ZT31_CAPAN</name>
<comment type="caution">
    <text evidence="1">The sequence shown here is derived from an EMBL/GenBank/DDBJ whole genome shotgun (WGS) entry which is preliminary data.</text>
</comment>
<dbReference type="Gramene" id="PHT85123">
    <property type="protein sequence ID" value="PHT85123"/>
    <property type="gene ID" value="T459_07229"/>
</dbReference>
<reference evidence="1 2" key="1">
    <citation type="journal article" date="2014" name="Nat. Genet.">
        <title>Genome sequence of the hot pepper provides insights into the evolution of pungency in Capsicum species.</title>
        <authorList>
            <person name="Kim S."/>
            <person name="Park M."/>
            <person name="Yeom S.I."/>
            <person name="Kim Y.M."/>
            <person name="Lee J.M."/>
            <person name="Lee H.A."/>
            <person name="Seo E."/>
            <person name="Choi J."/>
            <person name="Cheong K."/>
            <person name="Kim K.T."/>
            <person name="Jung K."/>
            <person name="Lee G.W."/>
            <person name="Oh S.K."/>
            <person name="Bae C."/>
            <person name="Kim S.B."/>
            <person name="Lee H.Y."/>
            <person name="Kim S.Y."/>
            <person name="Kim M.S."/>
            <person name="Kang B.C."/>
            <person name="Jo Y.D."/>
            <person name="Yang H.B."/>
            <person name="Jeong H.J."/>
            <person name="Kang W.H."/>
            <person name="Kwon J.K."/>
            <person name="Shin C."/>
            <person name="Lim J.Y."/>
            <person name="Park J.H."/>
            <person name="Huh J.H."/>
            <person name="Kim J.S."/>
            <person name="Kim B.D."/>
            <person name="Cohen O."/>
            <person name="Paran I."/>
            <person name="Suh M.C."/>
            <person name="Lee S.B."/>
            <person name="Kim Y.K."/>
            <person name="Shin Y."/>
            <person name="Noh S.J."/>
            <person name="Park J."/>
            <person name="Seo Y.S."/>
            <person name="Kwon S.Y."/>
            <person name="Kim H.A."/>
            <person name="Park J.M."/>
            <person name="Kim H.J."/>
            <person name="Choi S.B."/>
            <person name="Bosland P.W."/>
            <person name="Reeves G."/>
            <person name="Jo S.H."/>
            <person name="Lee B.W."/>
            <person name="Cho H.T."/>
            <person name="Choi H.S."/>
            <person name="Lee M.S."/>
            <person name="Yu Y."/>
            <person name="Do Choi Y."/>
            <person name="Park B.S."/>
            <person name="van Deynze A."/>
            <person name="Ashrafi H."/>
            <person name="Hill T."/>
            <person name="Kim W.T."/>
            <person name="Pai H.S."/>
            <person name="Ahn H.K."/>
            <person name="Yeam I."/>
            <person name="Giovannoni J.J."/>
            <person name="Rose J.K."/>
            <person name="Sorensen I."/>
            <person name="Lee S.J."/>
            <person name="Kim R.W."/>
            <person name="Choi I.Y."/>
            <person name="Choi B.S."/>
            <person name="Lim J.S."/>
            <person name="Lee Y.H."/>
            <person name="Choi D."/>
        </authorList>
    </citation>
    <scope>NUCLEOTIDE SEQUENCE [LARGE SCALE GENOMIC DNA]</scope>
    <source>
        <strain evidence="2">cv. CM334</strain>
    </source>
</reference>
<dbReference type="STRING" id="4072.A0A2G2ZT31"/>